<organism evidence="10 12">
    <name type="scientific">Ligilactobacillus murinus</name>
    <dbReference type="NCBI Taxonomy" id="1622"/>
    <lineage>
        <taxon>Bacteria</taxon>
        <taxon>Bacillati</taxon>
        <taxon>Bacillota</taxon>
        <taxon>Bacilli</taxon>
        <taxon>Lactobacillales</taxon>
        <taxon>Lactobacillaceae</taxon>
        <taxon>Ligilactobacillus</taxon>
    </lineage>
</organism>
<sequence>MSPLVLKTFFIIVNPNADHGQAANIWEQVEQILLTRQVKYEAHQTTHVGHAKQLIHLNFGKQKAENIKDQVVLVVGGDGTLNETFNALKHEAPLEVPLAFIPVGHNNGFAKGIGIASDPLVALDQILAATEPTYYNVGEYQETTHNEQGYFLNDFGIGLDAYTISLNANVHKHMRLRKLLLKLHLNFLAYLINVFTAFLNQEAFAVTLRIGDKYEFFKHARLVNIANHPYFENGIILSPKADINDHQLDLIIADNLGFFKFLALSIAIYFKKQLKLPYLHHYKDKNIHLIINSLEYGQIDGEEAGSKYYDIFFGTIKYPFWINIQGVPVTKRV</sequence>
<proteinExistence type="inferred from homology"/>
<dbReference type="GO" id="GO:0016301">
    <property type="term" value="F:kinase activity"/>
    <property type="evidence" value="ECO:0007669"/>
    <property type="project" value="UniProtKB-KW"/>
</dbReference>
<evidence type="ECO:0000256" key="5">
    <source>
        <dbReference type="ARBA" id="ARBA00022777"/>
    </source>
</evidence>
<dbReference type="AlphaFoldDB" id="A0A4Q2AXP8"/>
<gene>
    <name evidence="10" type="ORF">D6C19_00160</name>
    <name evidence="11" type="ORF">E5340_00270</name>
</gene>
<keyword evidence="5 10" id="KW-0418">Kinase</keyword>
<reference evidence="11 13" key="2">
    <citation type="submission" date="2019-04" db="EMBL/GenBank/DDBJ databases">
        <title>Microbes associate with the intestines of laboratory mice.</title>
        <authorList>
            <person name="Navarre W."/>
            <person name="Wong E."/>
            <person name="Huang K."/>
            <person name="Tropini C."/>
            <person name="Ng K."/>
            <person name="Yu B."/>
        </authorList>
    </citation>
    <scope>NUCLEOTIDE SEQUENCE [LARGE SCALE GENOMIC DNA]</scope>
    <source>
        <strain evidence="11 13">NM26_J9</strain>
    </source>
</reference>
<comment type="caution">
    <text evidence="10">The sequence shown here is derived from an EMBL/GenBank/DDBJ whole genome shotgun (WGS) entry which is preliminary data.</text>
</comment>
<dbReference type="GO" id="GO:0005524">
    <property type="term" value="F:ATP binding"/>
    <property type="evidence" value="ECO:0007669"/>
    <property type="project" value="UniProtKB-KW"/>
</dbReference>
<evidence type="ECO:0000256" key="3">
    <source>
        <dbReference type="ARBA" id="ARBA00022679"/>
    </source>
</evidence>
<dbReference type="InterPro" id="IPR017438">
    <property type="entry name" value="ATP-NAD_kinase_N"/>
</dbReference>
<keyword evidence="4" id="KW-0547">Nucleotide-binding</keyword>
<evidence type="ECO:0000256" key="8">
    <source>
        <dbReference type="ARBA" id="ARBA00023264"/>
    </source>
</evidence>
<evidence type="ECO:0000256" key="1">
    <source>
        <dbReference type="ARBA" id="ARBA00001946"/>
    </source>
</evidence>
<dbReference type="EMBL" id="SRYK01000001">
    <property type="protein sequence ID" value="TGY57373.1"/>
    <property type="molecule type" value="Genomic_DNA"/>
</dbReference>
<evidence type="ECO:0000256" key="4">
    <source>
        <dbReference type="ARBA" id="ARBA00022741"/>
    </source>
</evidence>
<keyword evidence="6" id="KW-0067">ATP-binding</keyword>
<feature type="domain" description="DAGKc" evidence="9">
    <location>
        <begin position="4"/>
        <end position="143"/>
    </location>
</feature>
<evidence type="ECO:0000313" key="11">
    <source>
        <dbReference type="EMBL" id="TGY57373.1"/>
    </source>
</evidence>
<keyword evidence="7" id="KW-0444">Lipid biosynthesis</keyword>
<dbReference type="Gene3D" id="3.40.50.10330">
    <property type="entry name" value="Probable inorganic polyphosphate/atp-NAD kinase, domain 1"/>
    <property type="match status" value="1"/>
</dbReference>
<evidence type="ECO:0000313" key="12">
    <source>
        <dbReference type="Proteomes" id="UP000289316"/>
    </source>
</evidence>
<keyword evidence="8" id="KW-1208">Phospholipid metabolism</keyword>
<dbReference type="Pfam" id="PF00781">
    <property type="entry name" value="DAGK_cat"/>
    <property type="match status" value="1"/>
</dbReference>
<dbReference type="PROSITE" id="PS50146">
    <property type="entry name" value="DAGK"/>
    <property type="match status" value="1"/>
</dbReference>
<evidence type="ECO:0000259" key="9">
    <source>
        <dbReference type="PROSITE" id="PS50146"/>
    </source>
</evidence>
<accession>A0A4Q2AXP8</accession>
<dbReference type="NCBIfam" id="TIGR00147">
    <property type="entry name" value="YegS/Rv2252/BmrU family lipid kinase"/>
    <property type="match status" value="1"/>
</dbReference>
<evidence type="ECO:0000256" key="6">
    <source>
        <dbReference type="ARBA" id="ARBA00022840"/>
    </source>
</evidence>
<evidence type="ECO:0000256" key="2">
    <source>
        <dbReference type="ARBA" id="ARBA00005983"/>
    </source>
</evidence>
<dbReference type="SUPFAM" id="SSF111331">
    <property type="entry name" value="NAD kinase/diacylglycerol kinase-like"/>
    <property type="match status" value="1"/>
</dbReference>
<dbReference type="GO" id="GO:0008654">
    <property type="term" value="P:phospholipid biosynthetic process"/>
    <property type="evidence" value="ECO:0007669"/>
    <property type="project" value="UniProtKB-KW"/>
</dbReference>
<comment type="similarity">
    <text evidence="2">Belongs to the diacylglycerol/lipid kinase family.</text>
</comment>
<evidence type="ECO:0000256" key="7">
    <source>
        <dbReference type="ARBA" id="ARBA00023209"/>
    </source>
</evidence>
<reference evidence="10 12" key="1">
    <citation type="submission" date="2018-09" db="EMBL/GenBank/DDBJ databases">
        <title>Murine metabolic-syndrome-specific gut microbial biobank.</title>
        <authorList>
            <person name="Liu C."/>
        </authorList>
    </citation>
    <scope>NUCLEOTIDE SEQUENCE [LARGE SCALE GENOMIC DNA]</scope>
    <source>
        <strain evidence="10 12">C-30</strain>
    </source>
</reference>
<keyword evidence="3" id="KW-0808">Transferase</keyword>
<dbReference type="EMBL" id="QZFR01000001">
    <property type="protein sequence ID" value="RXV75606.1"/>
    <property type="molecule type" value="Genomic_DNA"/>
</dbReference>
<dbReference type="OrthoDB" id="9786026at2"/>
<dbReference type="InterPro" id="IPR005218">
    <property type="entry name" value="Diacylglycerol/lipid_kinase"/>
</dbReference>
<keyword evidence="7" id="KW-0594">Phospholipid biosynthesis</keyword>
<dbReference type="Proteomes" id="UP000289316">
    <property type="component" value="Unassembled WGS sequence"/>
</dbReference>
<dbReference type="Pfam" id="PF19279">
    <property type="entry name" value="YegS_C"/>
    <property type="match status" value="1"/>
</dbReference>
<comment type="cofactor">
    <cofactor evidence="1">
        <name>Mg(2+)</name>
        <dbReference type="ChEBI" id="CHEBI:18420"/>
    </cofactor>
</comment>
<dbReference type="SMART" id="SM00046">
    <property type="entry name" value="DAGKc"/>
    <property type="match status" value="1"/>
</dbReference>
<dbReference type="Gene3D" id="2.60.200.40">
    <property type="match status" value="1"/>
</dbReference>
<evidence type="ECO:0000313" key="10">
    <source>
        <dbReference type="EMBL" id="RXV75606.1"/>
    </source>
</evidence>
<dbReference type="InterPro" id="IPR016064">
    <property type="entry name" value="NAD/diacylglycerol_kinase_sf"/>
</dbReference>
<dbReference type="Proteomes" id="UP000306855">
    <property type="component" value="Unassembled WGS sequence"/>
</dbReference>
<dbReference type="InterPro" id="IPR050187">
    <property type="entry name" value="Lipid_Phosphate_FormReg"/>
</dbReference>
<name>A0A4Q2AXP8_9LACO</name>
<dbReference type="InterPro" id="IPR001206">
    <property type="entry name" value="Diacylglycerol_kinase_cat_dom"/>
</dbReference>
<dbReference type="PANTHER" id="PTHR12358">
    <property type="entry name" value="SPHINGOSINE KINASE"/>
    <property type="match status" value="1"/>
</dbReference>
<keyword evidence="7" id="KW-0443">Lipid metabolism</keyword>
<dbReference type="InterPro" id="IPR045540">
    <property type="entry name" value="YegS/DAGK_C"/>
</dbReference>
<protein>
    <submittedName>
        <fullName evidence="10">YegS/Rv2252/BmrU family lipid kinase</fullName>
    </submittedName>
</protein>
<dbReference type="PANTHER" id="PTHR12358:SF54">
    <property type="entry name" value="SPHINGOSINE KINASE RELATED PROTEIN"/>
    <property type="match status" value="1"/>
</dbReference>
<evidence type="ECO:0000313" key="13">
    <source>
        <dbReference type="Proteomes" id="UP000306855"/>
    </source>
</evidence>